<proteinExistence type="predicted"/>
<sequence>MNELALVESRDVRERYMERVDVLDKVKALTMLPDDMHVAAKMVADYYEVDYNNVIKPVIHRHREELDSDGMVVLRGEELKRYKTEWQNATLTARSNLTLLPRRAVLRIGMLLRDSEVAKQVRTYLLNVEELAAPEHKQEAVDMMEVPKTFLEALKLAVYLEEKRQELLLENGELKNTISEMQPKVDVYEDLVSAENYMTIATVAKSMGWGRNKLFALLRDKNILRRDNTPYQRYIDNGYFSIRMVPKRVGDKIENFPQTIVSARGHEFIYNIVCKHNVFYLNKE</sequence>
<evidence type="ECO:0000259" key="1">
    <source>
        <dbReference type="Pfam" id="PF03374"/>
    </source>
</evidence>
<dbReference type="AlphaFoldDB" id="T0C3Y7"/>
<dbReference type="GO" id="GO:0003677">
    <property type="term" value="F:DNA binding"/>
    <property type="evidence" value="ECO:0007669"/>
    <property type="project" value="InterPro"/>
</dbReference>
<dbReference type="KEGG" id="aaco:K1I37_14930"/>
<organism evidence="2 3">
    <name type="scientific">Alicyclobacillus acidoterrestris (strain ATCC 49025 / DSM 3922 / CIP 106132 / NCIMB 13137 / GD3B)</name>
    <dbReference type="NCBI Taxonomy" id="1356854"/>
    <lineage>
        <taxon>Bacteria</taxon>
        <taxon>Bacillati</taxon>
        <taxon>Bacillota</taxon>
        <taxon>Bacilli</taxon>
        <taxon>Bacillales</taxon>
        <taxon>Alicyclobacillaceae</taxon>
        <taxon>Alicyclobacillus</taxon>
    </lineage>
</organism>
<dbReference type="EMBL" id="CP080467">
    <property type="protein sequence ID" value="UNO47966.1"/>
    <property type="molecule type" value="Genomic_DNA"/>
</dbReference>
<keyword evidence="3" id="KW-1185">Reference proteome</keyword>
<gene>
    <name evidence="2" type="ORF">K1I37_14930</name>
</gene>
<reference evidence="3" key="1">
    <citation type="journal article" date="2022" name="G3 (Bethesda)">
        <title>Unveiling the complete genome sequence of Alicyclobacillus acidoterrestris DSM 3922T, a taint-producing strain.</title>
        <authorList>
            <person name="Leonardo I.C."/>
            <person name="Barreto Crespo M.T."/>
            <person name="Gaspar F.B."/>
        </authorList>
    </citation>
    <scope>NUCLEOTIDE SEQUENCE [LARGE SCALE GENOMIC DNA]</scope>
    <source>
        <strain evidence="3">DSM 3922</strain>
    </source>
</reference>
<dbReference type="OrthoDB" id="9812611at2"/>
<name>T0C3Y7_ALIAG</name>
<evidence type="ECO:0000313" key="3">
    <source>
        <dbReference type="Proteomes" id="UP000829401"/>
    </source>
</evidence>
<dbReference type="STRING" id="1356854.N007_05575"/>
<dbReference type="Pfam" id="PF03374">
    <property type="entry name" value="ANT"/>
    <property type="match status" value="1"/>
</dbReference>
<dbReference type="Proteomes" id="UP000829401">
    <property type="component" value="Chromosome"/>
</dbReference>
<accession>T0C3Y7</accession>
<evidence type="ECO:0000313" key="2">
    <source>
        <dbReference type="EMBL" id="UNO47966.1"/>
    </source>
</evidence>
<accession>A0A9E6ZJK4</accession>
<feature type="domain" description="Antirepressor protein C-terminal" evidence="1">
    <location>
        <begin position="176"/>
        <end position="272"/>
    </location>
</feature>
<dbReference type="InterPro" id="IPR005039">
    <property type="entry name" value="Ant_C"/>
</dbReference>
<protein>
    <submittedName>
        <fullName evidence="2">Phage antirepressor KilAC domain-containing protein</fullName>
    </submittedName>
</protein>
<dbReference type="RefSeq" id="WP_021296158.1">
    <property type="nucleotide sequence ID" value="NZ_AURB01000124.1"/>
</dbReference>
<dbReference type="eggNOG" id="COG3645">
    <property type="taxonomic scope" value="Bacteria"/>
</dbReference>